<name>F9Y577_KETVW</name>
<evidence type="ECO:0000256" key="7">
    <source>
        <dbReference type="ARBA" id="ARBA00022741"/>
    </source>
</evidence>
<keyword evidence="14" id="KW-1185">Reference proteome</keyword>
<dbReference type="GO" id="GO:0005524">
    <property type="term" value="F:ATP binding"/>
    <property type="evidence" value="ECO:0007669"/>
    <property type="project" value="UniProtKB-KW"/>
</dbReference>
<evidence type="ECO:0000256" key="5">
    <source>
        <dbReference type="ARBA" id="ARBA00022553"/>
    </source>
</evidence>
<dbReference type="InterPro" id="IPR003594">
    <property type="entry name" value="HATPase_dom"/>
</dbReference>
<keyword evidence="5" id="KW-0597">Phosphoprotein</keyword>
<evidence type="ECO:0000256" key="9">
    <source>
        <dbReference type="ARBA" id="ARBA00022840"/>
    </source>
</evidence>
<proteinExistence type="predicted"/>
<comment type="catalytic activity">
    <reaction evidence="1">
        <text>ATP + protein L-histidine = ADP + protein N-phospho-L-histidine.</text>
        <dbReference type="EC" id="2.7.13.3"/>
    </reaction>
</comment>
<keyword evidence="8 13" id="KW-0418">Kinase</keyword>
<keyword evidence="4" id="KW-1003">Cell membrane</keyword>
<keyword evidence="10" id="KW-0812">Transmembrane</keyword>
<dbReference type="InterPro" id="IPR050980">
    <property type="entry name" value="2C_sensor_his_kinase"/>
</dbReference>
<dbReference type="InterPro" id="IPR003661">
    <property type="entry name" value="HisK_dim/P_dom"/>
</dbReference>
<dbReference type="CDD" id="cd00075">
    <property type="entry name" value="HATPase"/>
    <property type="match status" value="1"/>
</dbReference>
<dbReference type="SUPFAM" id="SSF47384">
    <property type="entry name" value="Homodimeric domain of signal transducing histidine kinase"/>
    <property type="match status" value="1"/>
</dbReference>
<dbReference type="InterPro" id="IPR036890">
    <property type="entry name" value="HATPase_C_sf"/>
</dbReference>
<feature type="domain" description="Histidine kinase" evidence="11">
    <location>
        <begin position="243"/>
        <end position="439"/>
    </location>
</feature>
<feature type="domain" description="HAMP" evidence="12">
    <location>
        <begin position="183"/>
        <end position="235"/>
    </location>
</feature>
<keyword evidence="9" id="KW-0067">ATP-binding</keyword>
<dbReference type="PROSITE" id="PS50885">
    <property type="entry name" value="HAMP"/>
    <property type="match status" value="1"/>
</dbReference>
<evidence type="ECO:0000313" key="13">
    <source>
        <dbReference type="EMBL" id="AEM41882.1"/>
    </source>
</evidence>
<dbReference type="GO" id="GO:0005886">
    <property type="term" value="C:plasma membrane"/>
    <property type="evidence" value="ECO:0007669"/>
    <property type="project" value="UniProtKB-SubCell"/>
</dbReference>
<dbReference type="EMBL" id="CP002018">
    <property type="protein sequence ID" value="AEM41882.1"/>
    <property type="molecule type" value="Genomic_DNA"/>
</dbReference>
<evidence type="ECO:0000256" key="8">
    <source>
        <dbReference type="ARBA" id="ARBA00022777"/>
    </source>
</evidence>
<evidence type="ECO:0000256" key="3">
    <source>
        <dbReference type="ARBA" id="ARBA00012438"/>
    </source>
</evidence>
<gene>
    <name evidence="13" type="primary">envZ</name>
    <name evidence="13" type="ordered locus">KVU_2043</name>
</gene>
<dbReference type="GO" id="GO:0000155">
    <property type="term" value="F:phosphorelay sensor kinase activity"/>
    <property type="evidence" value="ECO:0007669"/>
    <property type="project" value="InterPro"/>
</dbReference>
<dbReference type="SMART" id="SM00387">
    <property type="entry name" value="HATPase_c"/>
    <property type="match status" value="1"/>
</dbReference>
<keyword evidence="7" id="KW-0547">Nucleotide-binding</keyword>
<dbReference type="InterPro" id="IPR003660">
    <property type="entry name" value="HAMP_dom"/>
</dbReference>
<dbReference type="InterPro" id="IPR005467">
    <property type="entry name" value="His_kinase_dom"/>
</dbReference>
<dbReference type="OrthoDB" id="9804645at2"/>
<dbReference type="Pfam" id="PF00672">
    <property type="entry name" value="HAMP"/>
    <property type="match status" value="1"/>
</dbReference>
<dbReference type="InterPro" id="IPR036097">
    <property type="entry name" value="HisK_dim/P_sf"/>
</dbReference>
<keyword evidence="6 13" id="KW-0808">Transferase</keyword>
<dbReference type="InterPro" id="IPR004358">
    <property type="entry name" value="Sig_transdc_His_kin-like_C"/>
</dbReference>
<dbReference type="AlphaFoldDB" id="F9Y577"/>
<dbReference type="Gene3D" id="1.10.287.130">
    <property type="match status" value="1"/>
</dbReference>
<feature type="transmembrane region" description="Helical" evidence="10">
    <location>
        <begin position="158"/>
        <end position="183"/>
    </location>
</feature>
<evidence type="ECO:0000256" key="10">
    <source>
        <dbReference type="SAM" id="Phobius"/>
    </source>
</evidence>
<keyword evidence="10" id="KW-0472">Membrane</keyword>
<accession>F9Y577</accession>
<evidence type="ECO:0000313" key="14">
    <source>
        <dbReference type="Proteomes" id="UP000000692"/>
    </source>
</evidence>
<dbReference type="PANTHER" id="PTHR44936">
    <property type="entry name" value="SENSOR PROTEIN CREC"/>
    <property type="match status" value="1"/>
</dbReference>
<evidence type="ECO:0000256" key="6">
    <source>
        <dbReference type="ARBA" id="ARBA00022679"/>
    </source>
</evidence>
<keyword evidence="10" id="KW-1133">Transmembrane helix</keyword>
<dbReference type="Gene3D" id="3.30.565.10">
    <property type="entry name" value="Histidine kinase-like ATPase, C-terminal domain"/>
    <property type="match status" value="1"/>
</dbReference>
<organism evidence="13 14">
    <name type="scientific">Ketogulonicigenium vulgare (strain WSH-001)</name>
    <dbReference type="NCBI Taxonomy" id="759362"/>
    <lineage>
        <taxon>Bacteria</taxon>
        <taxon>Pseudomonadati</taxon>
        <taxon>Pseudomonadota</taxon>
        <taxon>Alphaproteobacteria</taxon>
        <taxon>Rhodobacterales</taxon>
        <taxon>Roseobacteraceae</taxon>
        <taxon>Ketogulonicigenium</taxon>
    </lineage>
</organism>
<dbReference type="HOGENOM" id="CLU_000445_89_27_5"/>
<evidence type="ECO:0000259" key="11">
    <source>
        <dbReference type="PROSITE" id="PS50109"/>
    </source>
</evidence>
<evidence type="ECO:0000259" key="12">
    <source>
        <dbReference type="PROSITE" id="PS50885"/>
    </source>
</evidence>
<dbReference type="PANTHER" id="PTHR44936:SF10">
    <property type="entry name" value="SENSOR PROTEIN RSTB"/>
    <property type="match status" value="1"/>
</dbReference>
<dbReference type="Pfam" id="PF02518">
    <property type="entry name" value="HATPase_c"/>
    <property type="match status" value="1"/>
</dbReference>
<protein>
    <recommendedName>
        <fullName evidence="3">histidine kinase</fullName>
        <ecNumber evidence="3">2.7.13.3</ecNumber>
    </recommendedName>
</protein>
<dbReference type="EC" id="2.7.13.3" evidence="3"/>
<sequence>MLFIALCMLLAQVVSVSLYLSDRDTTASGRRVLPFPDQLEALVALMDTADPEDRMLLLRAVATEHTQAWLTPLPIENGLDPQSHEATTMLEGYSAWLAEYSVVLGSHPLEVSVADVRKSFLPVELRFSVVPQRVRVSVQLHDGTWLHVLRRPSPGLSFVGLPLGMFAALLLTGVAVLTMLIVWRETKPLRRLTAAVDAFGRDLKPRTLPLPRPPDLRFLVYAFNEMQQNISQADRSRSDMIAALSHDIRTPLARLTLRIRKLDPEIRAAAERDIERITRVADGAAHFTEAETITLDEQVDLRVLMLQVAQDYDLIVDDNAPQRPALINGSAALLERALSNMVENSRKYARNTRFTLTPGSSEHVVVVEDDGPGILPEDRARLLQPFQRGQIARTDDKSEGVGLGLYLANRIIARHGGSLLLEDAVPAGLRLVVTLPAYSDRAARTAPAGGRRFC</sequence>
<dbReference type="Proteomes" id="UP000000692">
    <property type="component" value="Chromosome"/>
</dbReference>
<dbReference type="KEGG" id="kvl:KVU_2043"/>
<dbReference type="PRINTS" id="PR00344">
    <property type="entry name" value="BCTRLSENSOR"/>
</dbReference>
<dbReference type="SUPFAM" id="SSF55874">
    <property type="entry name" value="ATPase domain of HSP90 chaperone/DNA topoisomerase II/histidine kinase"/>
    <property type="match status" value="1"/>
</dbReference>
<dbReference type="CDD" id="cd00082">
    <property type="entry name" value="HisKA"/>
    <property type="match status" value="1"/>
</dbReference>
<dbReference type="SMART" id="SM00304">
    <property type="entry name" value="HAMP"/>
    <property type="match status" value="1"/>
</dbReference>
<evidence type="ECO:0000256" key="2">
    <source>
        <dbReference type="ARBA" id="ARBA00004651"/>
    </source>
</evidence>
<evidence type="ECO:0000256" key="1">
    <source>
        <dbReference type="ARBA" id="ARBA00000085"/>
    </source>
</evidence>
<dbReference type="PROSITE" id="PS50109">
    <property type="entry name" value="HIS_KIN"/>
    <property type="match status" value="1"/>
</dbReference>
<reference evidence="13 14" key="1">
    <citation type="journal article" date="2011" name="J. Bacteriol.">
        <title>Complete genome sequence of the industrial strain Ketogulonicigenium vulgare WSH-001.</title>
        <authorList>
            <person name="Liu L."/>
            <person name="Li Y."/>
            <person name="Zhang J."/>
            <person name="Zhou Z."/>
            <person name="Liu J."/>
            <person name="Li X."/>
            <person name="Zhou J."/>
            <person name="Du G."/>
            <person name="Wang L."/>
            <person name="Chen J."/>
        </authorList>
    </citation>
    <scope>NUCLEOTIDE SEQUENCE [LARGE SCALE GENOMIC DNA]</scope>
    <source>
        <strain evidence="13 14">WSH-001</strain>
    </source>
</reference>
<dbReference type="eggNOG" id="COG2205">
    <property type="taxonomic scope" value="Bacteria"/>
</dbReference>
<evidence type="ECO:0000256" key="4">
    <source>
        <dbReference type="ARBA" id="ARBA00022475"/>
    </source>
</evidence>
<comment type="subcellular location">
    <subcellularLocation>
        <location evidence="2">Cell membrane</location>
        <topology evidence="2">Multi-pass membrane protein</topology>
    </subcellularLocation>
</comment>